<dbReference type="EMBL" id="DVNE01000028">
    <property type="protein sequence ID" value="HIU61608.1"/>
    <property type="molecule type" value="Genomic_DNA"/>
</dbReference>
<dbReference type="PANTHER" id="PTHR10291">
    <property type="entry name" value="DEHYDRODOLICHYL DIPHOSPHATE SYNTHASE FAMILY MEMBER"/>
    <property type="match status" value="1"/>
</dbReference>
<proteinExistence type="inferred from homology"/>
<feature type="active site" description="Proton acceptor" evidence="2">
    <location>
        <position position="65"/>
    </location>
</feature>
<feature type="binding site" evidence="2">
    <location>
        <position position="30"/>
    </location>
    <ligand>
        <name>substrate</name>
    </ligand>
</feature>
<feature type="binding site" evidence="2">
    <location>
        <position position="68"/>
    </location>
    <ligand>
        <name>substrate</name>
    </ligand>
</feature>
<dbReference type="GO" id="GO:0016094">
    <property type="term" value="P:polyprenol biosynthetic process"/>
    <property type="evidence" value="ECO:0007669"/>
    <property type="project" value="TreeGrafter"/>
</dbReference>
<keyword evidence="1 2" id="KW-0808">Transferase</keyword>
<reference evidence="3" key="2">
    <citation type="journal article" date="2021" name="PeerJ">
        <title>Extensive microbial diversity within the chicken gut microbiome revealed by metagenomics and culture.</title>
        <authorList>
            <person name="Gilroy R."/>
            <person name="Ravi A."/>
            <person name="Getino M."/>
            <person name="Pursley I."/>
            <person name="Horton D.L."/>
            <person name="Alikhan N.F."/>
            <person name="Baker D."/>
            <person name="Gharbi K."/>
            <person name="Hall N."/>
            <person name="Watson M."/>
            <person name="Adriaenssens E.M."/>
            <person name="Foster-Nyarko E."/>
            <person name="Jarju S."/>
            <person name="Secka A."/>
            <person name="Antonio M."/>
            <person name="Oren A."/>
            <person name="Chaudhuri R.R."/>
            <person name="La Ragione R."/>
            <person name="Hildebrand F."/>
            <person name="Pallen M.J."/>
        </authorList>
    </citation>
    <scope>NUCLEOTIDE SEQUENCE</scope>
    <source>
        <strain evidence="3">CHK195-12923</strain>
    </source>
</reference>
<evidence type="ECO:0000256" key="1">
    <source>
        <dbReference type="ARBA" id="ARBA00022679"/>
    </source>
</evidence>
<feature type="binding site" evidence="2">
    <location>
        <position position="34"/>
    </location>
    <ligand>
        <name>substrate</name>
    </ligand>
</feature>
<accession>A0A9D1MKA1</accession>
<dbReference type="GO" id="GO:0000287">
    <property type="term" value="F:magnesium ion binding"/>
    <property type="evidence" value="ECO:0007669"/>
    <property type="project" value="UniProtKB-UniRule"/>
</dbReference>
<organism evidence="3 4">
    <name type="scientific">Candidatus Coproplasma excrementigallinarum</name>
    <dbReference type="NCBI Taxonomy" id="2840747"/>
    <lineage>
        <taxon>Bacteria</taxon>
        <taxon>Bacillati</taxon>
        <taxon>Bacillota</taxon>
        <taxon>Clostridia</taxon>
        <taxon>Eubacteriales</taxon>
        <taxon>Candidatus Coproplasma</taxon>
    </lineage>
</organism>
<evidence type="ECO:0000256" key="2">
    <source>
        <dbReference type="HAMAP-Rule" id="MF_01139"/>
    </source>
</evidence>
<feature type="binding site" evidence="2">
    <location>
        <position position="17"/>
    </location>
    <ligand>
        <name>Mg(2+)</name>
        <dbReference type="ChEBI" id="CHEBI:18420"/>
    </ligand>
</feature>
<feature type="active site" evidence="2">
    <location>
        <position position="17"/>
    </location>
</feature>
<evidence type="ECO:0000313" key="4">
    <source>
        <dbReference type="Proteomes" id="UP000824110"/>
    </source>
</evidence>
<dbReference type="Gene3D" id="3.40.1180.10">
    <property type="entry name" value="Decaprenyl diphosphate synthase-like"/>
    <property type="match status" value="1"/>
</dbReference>
<name>A0A9D1MKA1_9FIRM</name>
<dbReference type="Proteomes" id="UP000824110">
    <property type="component" value="Unassembled WGS sequence"/>
</dbReference>
<feature type="binding site" evidence="2">
    <location>
        <begin position="18"/>
        <end position="21"/>
    </location>
    <ligand>
        <name>substrate</name>
    </ligand>
</feature>
<keyword evidence="2" id="KW-0479">Metal-binding</keyword>
<comment type="cofactor">
    <cofactor evidence="2">
        <name>Mg(2+)</name>
        <dbReference type="ChEBI" id="CHEBI:18420"/>
    </cofactor>
    <text evidence="2">Binds 2 magnesium ions per subunit.</text>
</comment>
<comment type="caution">
    <text evidence="3">The sequence shown here is derived from an EMBL/GenBank/DDBJ whole genome shotgun (WGS) entry which is preliminary data.</text>
</comment>
<feature type="binding site" evidence="2">
    <location>
        <begin position="62"/>
        <end position="64"/>
    </location>
    <ligand>
        <name>substrate</name>
    </ligand>
</feature>
<evidence type="ECO:0000313" key="3">
    <source>
        <dbReference type="EMBL" id="HIU61608.1"/>
    </source>
</evidence>
<comment type="function">
    <text evidence="2">Catalyzes the condensation of isopentenyl diphosphate (IPP) with allylic pyrophosphates generating different type of terpenoids.</text>
</comment>
<feature type="binding site" evidence="2">
    <location>
        <begin position="184"/>
        <end position="186"/>
    </location>
    <ligand>
        <name>substrate</name>
    </ligand>
</feature>
<dbReference type="SUPFAM" id="SSF64005">
    <property type="entry name" value="Undecaprenyl diphosphate synthase"/>
    <property type="match status" value="1"/>
</dbReference>
<dbReference type="InterPro" id="IPR001441">
    <property type="entry name" value="UPP_synth-like"/>
</dbReference>
<comment type="subunit">
    <text evidence="2">Homodimer.</text>
</comment>
<dbReference type="NCBIfam" id="TIGR00055">
    <property type="entry name" value="uppS"/>
    <property type="match status" value="1"/>
</dbReference>
<reference evidence="3" key="1">
    <citation type="submission" date="2020-10" db="EMBL/GenBank/DDBJ databases">
        <authorList>
            <person name="Gilroy R."/>
        </authorList>
    </citation>
    <scope>NUCLEOTIDE SEQUENCE</scope>
    <source>
        <strain evidence="3">CHK195-12923</strain>
    </source>
</reference>
<feature type="binding site" evidence="2">
    <location>
        <position position="197"/>
    </location>
    <ligand>
        <name>Mg(2+)</name>
        <dbReference type="ChEBI" id="CHEBI:18420"/>
    </ligand>
</feature>
<sequence>MPQLKPSVPVNVGIIMDGNGRWAKKRLLPRSAGHDAGMKRILKLVEHARAVGIKYLTLYVLSTENLSRPRAELEGLYSLFRKYFDEYAPRLVGENAAMRVIGDLSALPKDVAEKIEGVCNSSPKSAPFTLVFAVNYGGRAEIVRAANIAVARGQKVTEESFARLLYTCDMPDPDLIIRTGAELRLSNFLLWQAAYAELYFTDVLFPDFDNAHFDKALKEYSRRSRRFGKV</sequence>
<keyword evidence="2" id="KW-0460">Magnesium</keyword>
<comment type="similarity">
    <text evidence="2">Belongs to the UPP synthase family.</text>
</comment>
<dbReference type="Pfam" id="PF01255">
    <property type="entry name" value="Prenyltransf"/>
    <property type="match status" value="1"/>
</dbReference>
<protein>
    <recommendedName>
        <fullName evidence="2">Isoprenyl transferase</fullName>
        <ecNumber evidence="2">2.5.1.-</ecNumber>
    </recommendedName>
</protein>
<dbReference type="EC" id="2.5.1.-" evidence="2"/>
<comment type="caution">
    <text evidence="2">Lacks conserved residue(s) required for the propagation of feature annotation.</text>
</comment>
<dbReference type="GO" id="GO:0045547">
    <property type="term" value="F:ditrans,polycis-polyprenyl diphosphate synthase [(2E,6E)-farnesyl diphosphate specific] activity"/>
    <property type="evidence" value="ECO:0007669"/>
    <property type="project" value="TreeGrafter"/>
</dbReference>
<dbReference type="HAMAP" id="MF_01139">
    <property type="entry name" value="ISPT"/>
    <property type="match status" value="1"/>
</dbReference>
<gene>
    <name evidence="3" type="primary">uppS</name>
    <name evidence="3" type="ORF">IAB69_03055</name>
</gene>
<dbReference type="CDD" id="cd00475">
    <property type="entry name" value="Cis_IPPS"/>
    <property type="match status" value="1"/>
</dbReference>
<feature type="binding site" evidence="2">
    <location>
        <position position="22"/>
    </location>
    <ligand>
        <name>substrate</name>
    </ligand>
</feature>
<dbReference type="AlphaFoldDB" id="A0A9D1MKA1"/>
<feature type="binding site" evidence="2">
    <location>
        <position position="178"/>
    </location>
    <ligand>
        <name>substrate</name>
    </ligand>
</feature>
<dbReference type="PANTHER" id="PTHR10291:SF0">
    <property type="entry name" value="DEHYDRODOLICHYL DIPHOSPHATE SYNTHASE 2"/>
    <property type="match status" value="1"/>
</dbReference>
<dbReference type="InterPro" id="IPR036424">
    <property type="entry name" value="UPP_synth-like_sf"/>
</dbReference>